<evidence type="ECO:0000313" key="3">
    <source>
        <dbReference type="Proteomes" id="UP000823775"/>
    </source>
</evidence>
<evidence type="ECO:0000256" key="1">
    <source>
        <dbReference type="SAM" id="MobiDB-lite"/>
    </source>
</evidence>
<feature type="region of interest" description="Disordered" evidence="1">
    <location>
        <begin position="31"/>
        <end position="54"/>
    </location>
</feature>
<protein>
    <submittedName>
        <fullName evidence="2">Uncharacterized protein</fullName>
    </submittedName>
</protein>
<dbReference type="Proteomes" id="UP000823775">
    <property type="component" value="Unassembled WGS sequence"/>
</dbReference>
<gene>
    <name evidence="2" type="ORF">HAX54_030106</name>
</gene>
<organism evidence="2 3">
    <name type="scientific">Datura stramonium</name>
    <name type="common">Jimsonweed</name>
    <name type="synonym">Common thornapple</name>
    <dbReference type="NCBI Taxonomy" id="4076"/>
    <lineage>
        <taxon>Eukaryota</taxon>
        <taxon>Viridiplantae</taxon>
        <taxon>Streptophyta</taxon>
        <taxon>Embryophyta</taxon>
        <taxon>Tracheophyta</taxon>
        <taxon>Spermatophyta</taxon>
        <taxon>Magnoliopsida</taxon>
        <taxon>eudicotyledons</taxon>
        <taxon>Gunneridae</taxon>
        <taxon>Pentapetalae</taxon>
        <taxon>asterids</taxon>
        <taxon>lamiids</taxon>
        <taxon>Solanales</taxon>
        <taxon>Solanaceae</taxon>
        <taxon>Solanoideae</taxon>
        <taxon>Datureae</taxon>
        <taxon>Datura</taxon>
    </lineage>
</organism>
<dbReference type="EMBL" id="JACEIK010003757">
    <property type="protein sequence ID" value="MCD9643008.1"/>
    <property type="molecule type" value="Genomic_DNA"/>
</dbReference>
<keyword evidence="3" id="KW-1185">Reference proteome</keyword>
<sequence>MPSALNRFLGTSNIDPQSLKDLLLRPPYREIRHTLSGPRPLRMSRVTKEQQHKLNTDYPLRVHSRALCRVGPEFEEPFDHQA</sequence>
<proteinExistence type="predicted"/>
<accession>A0ABS8V7H5</accession>
<evidence type="ECO:0000313" key="2">
    <source>
        <dbReference type="EMBL" id="MCD9643008.1"/>
    </source>
</evidence>
<comment type="caution">
    <text evidence="2">The sequence shown here is derived from an EMBL/GenBank/DDBJ whole genome shotgun (WGS) entry which is preliminary data.</text>
</comment>
<name>A0ABS8V7H5_DATST</name>
<reference evidence="2 3" key="1">
    <citation type="journal article" date="2021" name="BMC Genomics">
        <title>Datura genome reveals duplications of psychoactive alkaloid biosynthetic genes and high mutation rate following tissue culture.</title>
        <authorList>
            <person name="Rajewski A."/>
            <person name="Carter-House D."/>
            <person name="Stajich J."/>
            <person name="Litt A."/>
        </authorList>
    </citation>
    <scope>NUCLEOTIDE SEQUENCE [LARGE SCALE GENOMIC DNA]</scope>
    <source>
        <strain evidence="2">AR-01</strain>
    </source>
</reference>